<feature type="transmembrane region" description="Helical" evidence="1">
    <location>
        <begin position="355"/>
        <end position="378"/>
    </location>
</feature>
<dbReference type="Pfam" id="PF00535">
    <property type="entry name" value="Glycos_transf_2"/>
    <property type="match status" value="1"/>
</dbReference>
<dbReference type="SUPFAM" id="SSF53448">
    <property type="entry name" value="Nucleotide-diphospho-sugar transferases"/>
    <property type="match status" value="1"/>
</dbReference>
<dbReference type="InterPro" id="IPR029044">
    <property type="entry name" value="Nucleotide-diphossugar_trans"/>
</dbReference>
<keyword evidence="1" id="KW-0472">Membrane</keyword>
<proteinExistence type="predicted"/>
<keyword evidence="5" id="KW-1185">Reference proteome</keyword>
<evidence type="ECO:0000259" key="2">
    <source>
        <dbReference type="Pfam" id="PF00535"/>
    </source>
</evidence>
<keyword evidence="4" id="KW-0808">Transferase</keyword>
<reference evidence="4 5" key="1">
    <citation type="submission" date="2020-04" db="EMBL/GenBank/DDBJ databases">
        <title>Ramlibacter sp. G-1-2-2 isolated from soil.</title>
        <authorList>
            <person name="Dahal R.H."/>
        </authorList>
    </citation>
    <scope>NUCLEOTIDE SEQUENCE [LARGE SCALE GENOMIC DNA]</scope>
    <source>
        <strain evidence="4 5">G-1-2-2</strain>
    </source>
</reference>
<keyword evidence="1" id="KW-0812">Transmembrane</keyword>
<sequence length="387" mass="41359">MEEGGVELTVLMPCLNEARTVAKCVEAARNFLRAAGVHGEVLVADNGSTDGSQALAEAAGARVVPVSERGYGAALIGGISEARGRYVIMGDADDSYDFSRLQAFVAKLREGADLVMGNRFRGGIEQGAMPFLHRYLGNPVLSFVGRLFFRTNIGDFHCGLRGFSRAAIQKLGLLTPGMEFASEMVAKAALAGLRIEEVPTTLRPDGRGRPPHLRTWRDGWRHLRFMFLFCPRWLFLYPGLALLLAGGGAMLAGLTSAGATHLGIHSMLYAGAAVILGVQMLAFALLTKWLAVLAGMVAEPKWMERGSPLFSIENGLLSGLALFLAGLVWSLAITLDWGRAGFGALNPLETMRSVIPAVTLIAIGSEVAMGSLFAGALLSSWRSRRAP</sequence>
<dbReference type="AlphaFoldDB" id="A0A848GZH3"/>
<feature type="transmembrane region" description="Helical" evidence="1">
    <location>
        <begin position="315"/>
        <end position="335"/>
    </location>
</feature>
<feature type="transmembrane region" description="Helical" evidence="1">
    <location>
        <begin position="267"/>
        <end position="294"/>
    </location>
</feature>
<keyword evidence="1" id="KW-1133">Transmembrane helix</keyword>
<name>A0A848GZH3_9BURK</name>
<gene>
    <name evidence="4" type="ORF">HHL11_02980</name>
</gene>
<comment type="caution">
    <text evidence="4">The sequence shown here is derived from an EMBL/GenBank/DDBJ whole genome shotgun (WGS) entry which is preliminary data.</text>
</comment>
<dbReference type="InterPro" id="IPR001173">
    <property type="entry name" value="Glyco_trans_2-like"/>
</dbReference>
<dbReference type="GO" id="GO:0016740">
    <property type="term" value="F:transferase activity"/>
    <property type="evidence" value="ECO:0007669"/>
    <property type="project" value="UniProtKB-KW"/>
</dbReference>
<organism evidence="4 5">
    <name type="scientific">Ramlibacter agri</name>
    <dbReference type="NCBI Taxonomy" id="2728837"/>
    <lineage>
        <taxon>Bacteria</taxon>
        <taxon>Pseudomonadati</taxon>
        <taxon>Pseudomonadota</taxon>
        <taxon>Betaproteobacteria</taxon>
        <taxon>Burkholderiales</taxon>
        <taxon>Comamonadaceae</taxon>
        <taxon>Ramlibacter</taxon>
    </lineage>
</organism>
<dbReference type="Gene3D" id="3.90.550.10">
    <property type="entry name" value="Spore Coat Polysaccharide Biosynthesis Protein SpsA, Chain A"/>
    <property type="match status" value="1"/>
</dbReference>
<dbReference type="CDD" id="cd04179">
    <property type="entry name" value="DPM_DPG-synthase_like"/>
    <property type="match status" value="1"/>
</dbReference>
<feature type="transmembrane region" description="Helical" evidence="1">
    <location>
        <begin position="234"/>
        <end position="255"/>
    </location>
</feature>
<dbReference type="Proteomes" id="UP000541185">
    <property type="component" value="Unassembled WGS sequence"/>
</dbReference>
<evidence type="ECO:0000256" key="1">
    <source>
        <dbReference type="SAM" id="Phobius"/>
    </source>
</evidence>
<feature type="domain" description="Glycosyltransferase 2-like" evidence="2">
    <location>
        <begin position="9"/>
        <end position="171"/>
    </location>
</feature>
<evidence type="ECO:0000259" key="3">
    <source>
        <dbReference type="Pfam" id="PF26629"/>
    </source>
</evidence>
<dbReference type="EMBL" id="JABBFX010000001">
    <property type="protein sequence ID" value="NML42699.1"/>
    <property type="molecule type" value="Genomic_DNA"/>
</dbReference>
<accession>A0A848GZH3</accession>
<evidence type="ECO:0000313" key="5">
    <source>
        <dbReference type="Proteomes" id="UP000541185"/>
    </source>
</evidence>
<dbReference type="PANTHER" id="PTHR48090:SF7">
    <property type="entry name" value="RFBJ PROTEIN"/>
    <property type="match status" value="1"/>
</dbReference>
<dbReference type="PANTHER" id="PTHR48090">
    <property type="entry name" value="UNDECAPRENYL-PHOSPHATE 4-DEOXY-4-FORMAMIDO-L-ARABINOSE TRANSFERASE-RELATED"/>
    <property type="match status" value="1"/>
</dbReference>
<dbReference type="InterPro" id="IPR058718">
    <property type="entry name" value="Agl6_TM_C"/>
</dbReference>
<feature type="domain" description="Low-salt glycan biosynthesis hexosyltransferase Agl6 C-terminal transmembrane region" evidence="3">
    <location>
        <begin position="285"/>
        <end position="377"/>
    </location>
</feature>
<dbReference type="Pfam" id="PF26629">
    <property type="entry name" value="GT2_TM_C"/>
    <property type="match status" value="1"/>
</dbReference>
<evidence type="ECO:0000313" key="4">
    <source>
        <dbReference type="EMBL" id="NML42699.1"/>
    </source>
</evidence>
<protein>
    <submittedName>
        <fullName evidence="4">Glycosyltransferase family 2 protein</fullName>
    </submittedName>
</protein>
<dbReference type="InterPro" id="IPR050256">
    <property type="entry name" value="Glycosyltransferase_2"/>
</dbReference>